<name>A0A3B4B469_9GOBI</name>
<dbReference type="PANTHER" id="PTHR16675:SF237">
    <property type="entry name" value="MHC CLASS I ANTIGEN TRANSCRIPT VARIANT 1-RELATED"/>
    <property type="match status" value="1"/>
</dbReference>
<dbReference type="Ensembl" id="ENSPMGT00000025803.1">
    <property type="protein sequence ID" value="ENSPMGP00000024218.1"/>
    <property type="gene ID" value="ENSPMGG00000019591.1"/>
</dbReference>
<dbReference type="Gene3D" id="3.30.500.10">
    <property type="entry name" value="MHC class I-like antigen recognition-like"/>
    <property type="match status" value="1"/>
</dbReference>
<dbReference type="InterPro" id="IPR011161">
    <property type="entry name" value="MHC_I-like_Ag-recog"/>
</dbReference>
<organism evidence="3 4">
    <name type="scientific">Periophthalmus magnuspinnatus</name>
    <dbReference type="NCBI Taxonomy" id="409849"/>
    <lineage>
        <taxon>Eukaryota</taxon>
        <taxon>Metazoa</taxon>
        <taxon>Chordata</taxon>
        <taxon>Craniata</taxon>
        <taxon>Vertebrata</taxon>
        <taxon>Euteleostomi</taxon>
        <taxon>Actinopterygii</taxon>
        <taxon>Neopterygii</taxon>
        <taxon>Teleostei</taxon>
        <taxon>Neoteleostei</taxon>
        <taxon>Acanthomorphata</taxon>
        <taxon>Gobiaria</taxon>
        <taxon>Gobiiformes</taxon>
        <taxon>Gobioidei</taxon>
        <taxon>Gobiidae</taxon>
        <taxon>Oxudercinae</taxon>
        <taxon>Periophthalmus</taxon>
    </lineage>
</organism>
<dbReference type="GO" id="GO:0009897">
    <property type="term" value="C:external side of plasma membrane"/>
    <property type="evidence" value="ECO:0007669"/>
    <property type="project" value="TreeGrafter"/>
</dbReference>
<keyword evidence="4" id="KW-1185">Reference proteome</keyword>
<evidence type="ECO:0000256" key="1">
    <source>
        <dbReference type="ARBA" id="ARBA00023180"/>
    </source>
</evidence>
<dbReference type="InterPro" id="IPR011162">
    <property type="entry name" value="MHC_I/II-like_Ag-recog"/>
</dbReference>
<reference evidence="3" key="2">
    <citation type="submission" date="2025-09" db="UniProtKB">
        <authorList>
            <consortium name="Ensembl"/>
        </authorList>
    </citation>
    <scope>IDENTIFICATION</scope>
</reference>
<dbReference type="PANTHER" id="PTHR16675">
    <property type="entry name" value="MHC CLASS I-RELATED"/>
    <property type="match status" value="1"/>
</dbReference>
<evidence type="ECO:0000259" key="2">
    <source>
        <dbReference type="Pfam" id="PF00129"/>
    </source>
</evidence>
<dbReference type="Pfam" id="PF00129">
    <property type="entry name" value="MHC_I"/>
    <property type="match status" value="1"/>
</dbReference>
<dbReference type="SUPFAM" id="SSF54452">
    <property type="entry name" value="MHC antigen-recognition domain"/>
    <property type="match status" value="1"/>
</dbReference>
<evidence type="ECO:0000313" key="3">
    <source>
        <dbReference type="Ensembl" id="ENSPMGP00000024218.1"/>
    </source>
</evidence>
<keyword evidence="1" id="KW-0325">Glycoprotein</keyword>
<dbReference type="AlphaFoldDB" id="A0A3B4B469"/>
<reference evidence="3" key="1">
    <citation type="submission" date="2025-08" db="UniProtKB">
        <authorList>
            <consortium name="Ensembl"/>
        </authorList>
    </citation>
    <scope>IDENTIFICATION</scope>
</reference>
<dbReference type="Proteomes" id="UP000261520">
    <property type="component" value="Unplaced"/>
</dbReference>
<dbReference type="InterPro" id="IPR037055">
    <property type="entry name" value="MHC_I-like_Ag-recog_sf"/>
</dbReference>
<accession>A0A3B4B469</accession>
<proteinExistence type="predicted"/>
<dbReference type="STRING" id="409849.ENSPMGP00000024218"/>
<dbReference type="GO" id="GO:0006955">
    <property type="term" value="P:immune response"/>
    <property type="evidence" value="ECO:0007669"/>
    <property type="project" value="TreeGrafter"/>
</dbReference>
<protein>
    <recommendedName>
        <fullName evidence="2">MHC class I-like antigen recognition-like domain-containing protein</fullName>
    </recommendedName>
</protein>
<evidence type="ECO:0000313" key="4">
    <source>
        <dbReference type="Proteomes" id="UP000261520"/>
    </source>
</evidence>
<dbReference type="InterPro" id="IPR050208">
    <property type="entry name" value="MHC_class-I_related"/>
</dbReference>
<feature type="domain" description="MHC class I-like antigen recognition-like" evidence="2">
    <location>
        <begin position="20"/>
        <end position="86"/>
    </location>
</feature>
<sequence>LVLTKPAIFVFLFSFNREENYFYTGSSNVPNFPEFVAVGYVDDVQMVYYDSNTKEAEPKQDWMSKVTEDDPRYWEGQSQGLLENCQMCVYINML</sequence>
<dbReference type="GO" id="GO:0005615">
    <property type="term" value="C:extracellular space"/>
    <property type="evidence" value="ECO:0007669"/>
    <property type="project" value="TreeGrafter"/>
</dbReference>